<dbReference type="Gene3D" id="1.20.1440.130">
    <property type="entry name" value="VKOR domain"/>
    <property type="match status" value="1"/>
</dbReference>
<dbReference type="EMBL" id="JAVRER010000010">
    <property type="protein sequence ID" value="MDT0415682.1"/>
    <property type="molecule type" value="Genomic_DNA"/>
</dbReference>
<name>A0ABD5E4Z2_9ACTN</name>
<evidence type="ECO:0000313" key="15">
    <source>
        <dbReference type="Proteomes" id="UP001183607"/>
    </source>
</evidence>
<feature type="transmembrane region" description="Helical" evidence="11">
    <location>
        <begin position="142"/>
        <end position="165"/>
    </location>
</feature>
<evidence type="ECO:0000313" key="13">
    <source>
        <dbReference type="EMBL" id="MDT0410764.1"/>
    </source>
</evidence>
<dbReference type="EMBL" id="JAVRET010000037">
    <property type="protein sequence ID" value="MDT0410764.1"/>
    <property type="molecule type" value="Genomic_DNA"/>
</dbReference>
<reference evidence="14" key="2">
    <citation type="submission" date="2024-03" db="EMBL/GenBank/DDBJ databases">
        <title>30 novel species of actinomycetes from the DSMZ collection.</title>
        <authorList>
            <person name="Nouioui I."/>
        </authorList>
    </citation>
    <scope>NUCLEOTIDE SEQUENCE</scope>
    <source>
        <strain evidence="14">DSM 41982</strain>
    </source>
</reference>
<dbReference type="Proteomes" id="UP001183607">
    <property type="component" value="Unassembled WGS sequence"/>
</dbReference>
<dbReference type="SMART" id="SM00756">
    <property type="entry name" value="VKc"/>
    <property type="match status" value="1"/>
</dbReference>
<keyword evidence="6" id="KW-0560">Oxidoreductase</keyword>
<keyword evidence="4" id="KW-0874">Quinone</keyword>
<evidence type="ECO:0000256" key="4">
    <source>
        <dbReference type="ARBA" id="ARBA00022719"/>
    </source>
</evidence>
<evidence type="ECO:0000256" key="9">
    <source>
        <dbReference type="ARBA" id="ARBA00023284"/>
    </source>
</evidence>
<dbReference type="AlphaFoldDB" id="A0ABD5E4Z2"/>
<proteinExistence type="inferred from homology"/>
<evidence type="ECO:0000256" key="2">
    <source>
        <dbReference type="ARBA" id="ARBA00006214"/>
    </source>
</evidence>
<evidence type="ECO:0000313" key="16">
    <source>
        <dbReference type="Proteomes" id="UP001183610"/>
    </source>
</evidence>
<accession>A0ABD5E4Z2</accession>
<protein>
    <submittedName>
        <fullName evidence="14">Vitamin K epoxide reductase family protein</fullName>
    </submittedName>
</protein>
<evidence type="ECO:0000256" key="5">
    <source>
        <dbReference type="ARBA" id="ARBA00022989"/>
    </source>
</evidence>
<evidence type="ECO:0000256" key="1">
    <source>
        <dbReference type="ARBA" id="ARBA00004141"/>
    </source>
</evidence>
<comment type="subcellular location">
    <subcellularLocation>
        <location evidence="1">Membrane</location>
        <topology evidence="1">Multi-pass membrane protein</topology>
    </subcellularLocation>
</comment>
<dbReference type="Proteomes" id="UP001183610">
    <property type="component" value="Unassembled WGS sequence"/>
</dbReference>
<organism evidence="14 15">
    <name type="scientific">Streptomyces evansiae</name>
    <dbReference type="NCBI Taxonomy" id="3075535"/>
    <lineage>
        <taxon>Bacteria</taxon>
        <taxon>Bacillati</taxon>
        <taxon>Actinomycetota</taxon>
        <taxon>Actinomycetes</taxon>
        <taxon>Kitasatosporales</taxon>
        <taxon>Streptomycetaceae</taxon>
        <taxon>Streptomyces</taxon>
    </lineage>
</organism>
<comment type="caution">
    <text evidence="14">The sequence shown here is derived from an EMBL/GenBank/DDBJ whole genome shotgun (WGS) entry which is preliminary data.</text>
</comment>
<evidence type="ECO:0000256" key="3">
    <source>
        <dbReference type="ARBA" id="ARBA00022692"/>
    </source>
</evidence>
<dbReference type="RefSeq" id="WP_010263488.1">
    <property type="nucleotide sequence ID" value="NZ_JAVRER010000010.1"/>
</dbReference>
<evidence type="ECO:0000256" key="6">
    <source>
        <dbReference type="ARBA" id="ARBA00023002"/>
    </source>
</evidence>
<gene>
    <name evidence="14" type="ORF">RM574_09295</name>
    <name evidence="13" type="ORF">RM698_17090</name>
</gene>
<evidence type="ECO:0000313" key="14">
    <source>
        <dbReference type="EMBL" id="MDT0415682.1"/>
    </source>
</evidence>
<keyword evidence="7 11" id="KW-0472">Membrane</keyword>
<dbReference type="InterPro" id="IPR012932">
    <property type="entry name" value="VKOR"/>
</dbReference>
<dbReference type="GO" id="GO:0048038">
    <property type="term" value="F:quinone binding"/>
    <property type="evidence" value="ECO:0007669"/>
    <property type="project" value="UniProtKB-KW"/>
</dbReference>
<dbReference type="InterPro" id="IPR041714">
    <property type="entry name" value="VKOR_Actinobacteria"/>
</dbReference>
<evidence type="ECO:0000256" key="7">
    <source>
        <dbReference type="ARBA" id="ARBA00023136"/>
    </source>
</evidence>
<dbReference type="CDD" id="cd12922">
    <property type="entry name" value="VKOR_5"/>
    <property type="match status" value="1"/>
</dbReference>
<keyword evidence="5 11" id="KW-1133">Transmembrane helix</keyword>
<evidence type="ECO:0000256" key="10">
    <source>
        <dbReference type="SAM" id="MobiDB-lite"/>
    </source>
</evidence>
<sequence>MEVSDEVDHEHDPRHPEGPVSRLGASRAFAVMLVLTGAAGLLAAWVITLDKFKLLEDPSFTPGCSLNPVVSCGSVMKSDQAAAFGFPNPMLGLATYSVVICVGMTLLAGARMPRWYWLTFNFGTLFGVGFVTWLQYQSLYNINALCLWCCLAWVGTIIMFWYVTAHNVRNGYLPAPRWARGFFGEFPWVLPVLHLGIIGLLILLRWWDFWTS</sequence>
<feature type="transmembrane region" description="Helical" evidence="11">
    <location>
        <begin position="28"/>
        <end position="47"/>
    </location>
</feature>
<keyword evidence="16" id="KW-1185">Reference proteome</keyword>
<evidence type="ECO:0000256" key="11">
    <source>
        <dbReference type="SAM" id="Phobius"/>
    </source>
</evidence>
<dbReference type="GO" id="GO:0016020">
    <property type="term" value="C:membrane"/>
    <property type="evidence" value="ECO:0007669"/>
    <property type="project" value="UniProtKB-SubCell"/>
</dbReference>
<feature type="region of interest" description="Disordered" evidence="10">
    <location>
        <begin position="1"/>
        <end position="20"/>
    </location>
</feature>
<feature type="transmembrane region" description="Helical" evidence="11">
    <location>
        <begin position="115"/>
        <end position="136"/>
    </location>
</feature>
<dbReference type="Pfam" id="PF07884">
    <property type="entry name" value="VKOR"/>
    <property type="match status" value="1"/>
</dbReference>
<evidence type="ECO:0000256" key="8">
    <source>
        <dbReference type="ARBA" id="ARBA00023157"/>
    </source>
</evidence>
<feature type="compositionally biased region" description="Basic and acidic residues" evidence="10">
    <location>
        <begin position="1"/>
        <end position="17"/>
    </location>
</feature>
<dbReference type="InterPro" id="IPR038354">
    <property type="entry name" value="VKOR_sf"/>
</dbReference>
<dbReference type="GO" id="GO:0016491">
    <property type="term" value="F:oxidoreductase activity"/>
    <property type="evidence" value="ECO:0007669"/>
    <property type="project" value="UniProtKB-KW"/>
</dbReference>
<comment type="similarity">
    <text evidence="2">Belongs to the VKOR family.</text>
</comment>
<keyword evidence="8" id="KW-1015">Disulfide bond</keyword>
<feature type="domain" description="Vitamin K epoxide reductase" evidence="12">
    <location>
        <begin position="26"/>
        <end position="167"/>
    </location>
</feature>
<feature type="transmembrane region" description="Helical" evidence="11">
    <location>
        <begin position="186"/>
        <end position="207"/>
    </location>
</feature>
<keyword evidence="3 11" id="KW-0812">Transmembrane</keyword>
<evidence type="ECO:0000259" key="12">
    <source>
        <dbReference type="SMART" id="SM00756"/>
    </source>
</evidence>
<feature type="transmembrane region" description="Helical" evidence="11">
    <location>
        <begin position="90"/>
        <end position="108"/>
    </location>
</feature>
<reference evidence="15 16" key="1">
    <citation type="submission" date="2023-07" db="EMBL/GenBank/DDBJ databases">
        <title>30 novel species of actinomycetes from the DSMZ collection.</title>
        <authorList>
            <person name="Nouioui I."/>
        </authorList>
    </citation>
    <scope>NUCLEOTIDE SEQUENCE [LARGE SCALE GENOMIC DNA]</scope>
    <source>
        <strain evidence="13 16">DSM 41979</strain>
        <strain evidence="15">DSM 41982</strain>
    </source>
</reference>
<keyword evidence="9" id="KW-0676">Redox-active center</keyword>